<dbReference type="Proteomes" id="UP001054902">
    <property type="component" value="Unassembled WGS sequence"/>
</dbReference>
<protein>
    <recommendedName>
        <fullName evidence="2">SANT domain-containing protein</fullName>
    </recommendedName>
</protein>
<dbReference type="Gene3D" id="1.10.10.60">
    <property type="entry name" value="Homeodomain-like"/>
    <property type="match status" value="1"/>
</dbReference>
<feature type="compositionally biased region" description="Basic and acidic residues" evidence="1">
    <location>
        <begin position="480"/>
        <end position="496"/>
    </location>
</feature>
<evidence type="ECO:0000313" key="3">
    <source>
        <dbReference type="EMBL" id="GFH57994.1"/>
    </source>
</evidence>
<reference evidence="3 4" key="1">
    <citation type="journal article" date="2021" name="Sci. Rep.">
        <title>The genome of the diatom Chaetoceros tenuissimus carries an ancient integrated fragment of an extant virus.</title>
        <authorList>
            <person name="Hongo Y."/>
            <person name="Kimura K."/>
            <person name="Takaki Y."/>
            <person name="Yoshida Y."/>
            <person name="Baba S."/>
            <person name="Kobayashi G."/>
            <person name="Nagasaki K."/>
            <person name="Hano T."/>
            <person name="Tomaru Y."/>
        </authorList>
    </citation>
    <scope>NUCLEOTIDE SEQUENCE [LARGE SCALE GENOMIC DNA]</scope>
    <source>
        <strain evidence="3 4">NIES-3715</strain>
    </source>
</reference>
<dbReference type="SMART" id="SM00717">
    <property type="entry name" value="SANT"/>
    <property type="match status" value="1"/>
</dbReference>
<comment type="caution">
    <text evidence="3">The sequence shown here is derived from an EMBL/GenBank/DDBJ whole genome shotgun (WGS) entry which is preliminary data.</text>
</comment>
<organism evidence="3 4">
    <name type="scientific">Chaetoceros tenuissimus</name>
    <dbReference type="NCBI Taxonomy" id="426638"/>
    <lineage>
        <taxon>Eukaryota</taxon>
        <taxon>Sar</taxon>
        <taxon>Stramenopiles</taxon>
        <taxon>Ochrophyta</taxon>
        <taxon>Bacillariophyta</taxon>
        <taxon>Coscinodiscophyceae</taxon>
        <taxon>Chaetocerotophycidae</taxon>
        <taxon>Chaetocerotales</taxon>
        <taxon>Chaetocerotaceae</taxon>
        <taxon>Chaetoceros</taxon>
    </lineage>
</organism>
<evidence type="ECO:0000256" key="1">
    <source>
        <dbReference type="SAM" id="MobiDB-lite"/>
    </source>
</evidence>
<feature type="region of interest" description="Disordered" evidence="1">
    <location>
        <begin position="126"/>
        <end position="201"/>
    </location>
</feature>
<feature type="region of interest" description="Disordered" evidence="1">
    <location>
        <begin position="1"/>
        <end position="25"/>
    </location>
</feature>
<dbReference type="InterPro" id="IPR001005">
    <property type="entry name" value="SANT/Myb"/>
</dbReference>
<feature type="region of interest" description="Disordered" evidence="1">
    <location>
        <begin position="476"/>
        <end position="519"/>
    </location>
</feature>
<dbReference type="CDD" id="cd00167">
    <property type="entry name" value="SANT"/>
    <property type="match status" value="1"/>
</dbReference>
<dbReference type="Pfam" id="PF00249">
    <property type="entry name" value="Myb_DNA-binding"/>
    <property type="match status" value="1"/>
</dbReference>
<dbReference type="EMBL" id="BLLK01000060">
    <property type="protein sequence ID" value="GFH57994.1"/>
    <property type="molecule type" value="Genomic_DNA"/>
</dbReference>
<sequence length="537" mass="58435">MSYKKKANNTKKSAATAKGGKTPIDNLLNSAEILESMKRPASSSGIRLPIPQAGLSKQYNVTRTASATTGTKIKQNTASSSNYAPPAKRQRVTTNLPTTNIQGNTQNAPVRGMYSQVTRYKNPSLPAVSQKTSFPQHANTSTKVALPAPNNSSQIPQKSNAVPTRKNPSRSANLSPVTKPNSQMVPVPQKFKPKESKDDKLSKANPIVKDDITVQSTSPSDIYDAMIGEISDLLQAAQEAQAFGRMKMSATYQLLAHTRLVGLGKRFDGFLVHNNNGLEPSTISGSMAPLPVSPTTTPSSKMQSKQPRVLTFPDDTSNQPHPSNNSKTATSRKPNVKDIQDAQESLAKILPTGVDLDDSMMEHLARAAMELHNKRTGKGLLHERQENKQPTPKPPITKHAITNLNNIVASTHMEQPGGVAWTEIEKRKFFEGVHIFGDTNANAIAAHIGTRTSTEVKSHLRNMSARTRIEIQITTPIEEQITKKEADKNLEQKPEGDNEDQASSPTKLRRGKKSGSRAMLTVANPVFDAKKMVQGNI</sequence>
<dbReference type="InterPro" id="IPR017884">
    <property type="entry name" value="SANT_dom"/>
</dbReference>
<proteinExistence type="predicted"/>
<feature type="compositionally biased region" description="Polar residues" evidence="1">
    <location>
        <begin position="314"/>
        <end position="333"/>
    </location>
</feature>
<keyword evidence="4" id="KW-1185">Reference proteome</keyword>
<feature type="compositionally biased region" description="Polar residues" evidence="1">
    <location>
        <begin position="92"/>
        <end position="108"/>
    </location>
</feature>
<gene>
    <name evidence="3" type="ORF">CTEN210_14470</name>
</gene>
<dbReference type="InterPro" id="IPR009057">
    <property type="entry name" value="Homeodomain-like_sf"/>
</dbReference>
<feature type="compositionally biased region" description="Basic and acidic residues" evidence="1">
    <location>
        <begin position="192"/>
        <end position="201"/>
    </location>
</feature>
<feature type="compositionally biased region" description="Polar residues" evidence="1">
    <location>
        <begin position="169"/>
        <end position="184"/>
    </location>
</feature>
<accession>A0AAD3HCD3</accession>
<evidence type="ECO:0000259" key="2">
    <source>
        <dbReference type="PROSITE" id="PS51293"/>
    </source>
</evidence>
<feature type="region of interest" description="Disordered" evidence="1">
    <location>
        <begin position="67"/>
        <end position="111"/>
    </location>
</feature>
<feature type="compositionally biased region" description="Polar residues" evidence="1">
    <location>
        <begin position="126"/>
        <end position="162"/>
    </location>
</feature>
<feature type="region of interest" description="Disordered" evidence="1">
    <location>
        <begin position="279"/>
        <end position="337"/>
    </location>
</feature>
<feature type="domain" description="SANT" evidence="2">
    <location>
        <begin position="416"/>
        <end position="468"/>
    </location>
</feature>
<dbReference type="AlphaFoldDB" id="A0AAD3HCD3"/>
<dbReference type="PROSITE" id="PS51293">
    <property type="entry name" value="SANT"/>
    <property type="match status" value="1"/>
</dbReference>
<evidence type="ECO:0000313" key="4">
    <source>
        <dbReference type="Proteomes" id="UP001054902"/>
    </source>
</evidence>
<name>A0AAD3HCD3_9STRA</name>
<feature type="compositionally biased region" description="Low complexity" evidence="1">
    <location>
        <begin position="10"/>
        <end position="22"/>
    </location>
</feature>
<dbReference type="SUPFAM" id="SSF46689">
    <property type="entry name" value="Homeodomain-like"/>
    <property type="match status" value="1"/>
</dbReference>
<feature type="compositionally biased region" description="Polar residues" evidence="1">
    <location>
        <begin position="67"/>
        <end position="83"/>
    </location>
</feature>